<name>F8Q714_SERL3</name>
<feature type="region of interest" description="Disordered" evidence="1">
    <location>
        <begin position="981"/>
        <end position="1140"/>
    </location>
</feature>
<dbReference type="InParanoid" id="F8Q714"/>
<reference evidence="4" key="1">
    <citation type="journal article" date="2011" name="Science">
        <title>The plant cell wall-decomposing machinery underlies the functional diversity of forest fungi.</title>
        <authorList>
            <person name="Eastwood D.C."/>
            <person name="Floudas D."/>
            <person name="Binder M."/>
            <person name="Majcherczyk A."/>
            <person name="Schneider P."/>
            <person name="Aerts A."/>
            <person name="Asiegbu F.O."/>
            <person name="Baker S.E."/>
            <person name="Barry K."/>
            <person name="Bendiksby M."/>
            <person name="Blumentritt M."/>
            <person name="Coutinho P.M."/>
            <person name="Cullen D."/>
            <person name="de Vries R.P."/>
            <person name="Gathman A."/>
            <person name="Goodell B."/>
            <person name="Henrissat B."/>
            <person name="Ihrmark K."/>
            <person name="Kauserud H."/>
            <person name="Kohler A."/>
            <person name="LaButti K."/>
            <person name="Lapidus A."/>
            <person name="Lavin J.L."/>
            <person name="Lee Y.-H."/>
            <person name="Lindquist E."/>
            <person name="Lilly W."/>
            <person name="Lucas S."/>
            <person name="Morin E."/>
            <person name="Murat C."/>
            <person name="Oguiza J.A."/>
            <person name="Park J."/>
            <person name="Pisabarro A.G."/>
            <person name="Riley R."/>
            <person name="Rosling A."/>
            <person name="Salamov A."/>
            <person name="Schmidt O."/>
            <person name="Schmutz J."/>
            <person name="Skrede I."/>
            <person name="Stenlid J."/>
            <person name="Wiebenga A."/>
            <person name="Xie X."/>
            <person name="Kuees U."/>
            <person name="Hibbett D.S."/>
            <person name="Hoffmeister D."/>
            <person name="Hoegberg N."/>
            <person name="Martin F."/>
            <person name="Grigoriev I.V."/>
            <person name="Watkinson S.C."/>
        </authorList>
    </citation>
    <scope>NUCLEOTIDE SEQUENCE [LARGE SCALE GENOMIC DNA]</scope>
    <source>
        <strain evidence="4">strain S7.3</strain>
    </source>
</reference>
<dbReference type="HOGENOM" id="CLU_012263_0_0_1"/>
<feature type="compositionally biased region" description="Basic and acidic residues" evidence="1">
    <location>
        <begin position="149"/>
        <end position="165"/>
    </location>
</feature>
<feature type="region of interest" description="Disordered" evidence="1">
    <location>
        <begin position="1"/>
        <end position="33"/>
    </location>
</feature>
<protein>
    <recommendedName>
        <fullName evidence="2">Sfi1 spindle body domain-containing protein</fullName>
    </recommendedName>
</protein>
<dbReference type="Pfam" id="PF08457">
    <property type="entry name" value="Sfi1"/>
    <property type="match status" value="2"/>
</dbReference>
<feature type="compositionally biased region" description="Acidic residues" evidence="1">
    <location>
        <begin position="170"/>
        <end position="183"/>
    </location>
</feature>
<feature type="domain" description="Sfi1 spindle body" evidence="2">
    <location>
        <begin position="637"/>
        <end position="726"/>
    </location>
</feature>
<feature type="compositionally biased region" description="Polar residues" evidence="1">
    <location>
        <begin position="1098"/>
        <end position="1114"/>
    </location>
</feature>
<feature type="region of interest" description="Disordered" evidence="1">
    <location>
        <begin position="123"/>
        <end position="195"/>
    </location>
</feature>
<dbReference type="Proteomes" id="UP000008063">
    <property type="component" value="Unassembled WGS sequence"/>
</dbReference>
<sequence length="1140" mass="132276">MSRFQPSRASPPAKPKNLPGPSHRAPPSISDFSRSSAISVPELQDLSPQDIEFFNAVIARAAPSATTFLTVFKAYNDVLHERGLDPQTEVVYYKKLLKLSSVRAANWGERWRLIKSQYGYDSSFNRSSTPAKDRGKPHTSGTPNLTAPVHDDDIFSLHSHQHEAASTESEQAESEQGTETELDEPQRHSRAPSRLHSRVLPNVIPSRTTTSNGLVSNVNLNLRNPILSNVRSKEAVTPITRPWDETSDMTEDIVPSISTTPPSYGAATRDVKLMGLQSTSTRSSTKLIGQRERRGSAINEDDAWNKVKMIRDEQDADRFREEKLLERCWDVWRQGYEWINTTQQQISEARDNLVLRLCLHRWRNSTASRVELLGRVTVIANNRCLRVSVNQWKAKLKERRQAMWRNEMRSKMKTVRESRETLLKKDAWAKWRQSYRSHLSEQHYNERLVLRLFERWSLKLMEKDHLEAASEQFTKISDGRMVGRCFEFWKRQLQMKNNERMVVRRVGLRVMGEAMDVWKKHSHERHSAHIFHDTIIVKKAIRSWKAARDRIHSLEKRAAKHLARQDDVLVRAVTRVWKAHERGRLLERVRAVRLVKDVWIVWKRKMQEQEQRQGLKPPRFMIKVLSLNFTVVDFALAFSMRSNSYAMSSSLQTWRRVYTTHQNASTFATQYNSTQLCFRILLKWRLQFRSQLALVKQAKVAEKFFLRRRILGKWKEQLSDKRRERSLTILSTQKLAKCFSSWKQKTQKRRLIRLAEQQIHALVSTRITRTVLSLWTNRVIEIKLRELEVSQRISNVLVMSAFKKWKTVCLRHVEELSLMESYQDVKREENIRRMFNRWLNASRSSRYRRQTLQQKEDDMKRAAIAVSWDKWRGRFKDERLRPIEHNVIVQSRRNLLFRAFGIWHSRTKSLPAIRFHASYTKAKCWNVWRASMPQALQAKKAREMDKKQVLSKTLEKWVQTHRTKIALKAVARARYLRLPTAAPRQVNPKPVPAASTSTNVRSPFPRRVVKPQSDTEDSDVAPTRAAFPSRALGPRPGIASLLSTKLPAAGNPPPYPQSSNRGVRESSPTRSILSLGAIQRSPRPRFTTRGIGLAQRDPSPTHSKSSVSIAQDNNPPRSMFPPPPSTASGVGERGRHKLWR</sequence>
<dbReference type="eggNOG" id="ENOG502S4QY">
    <property type="taxonomic scope" value="Eukaryota"/>
</dbReference>
<evidence type="ECO:0000313" key="4">
    <source>
        <dbReference type="Proteomes" id="UP000008063"/>
    </source>
</evidence>
<evidence type="ECO:0000313" key="3">
    <source>
        <dbReference type="EMBL" id="EGN95352.1"/>
    </source>
</evidence>
<dbReference type="OrthoDB" id="1933281at2759"/>
<keyword evidence="4" id="KW-1185">Reference proteome</keyword>
<dbReference type="AlphaFoldDB" id="F8Q714"/>
<dbReference type="FunCoup" id="F8Q714">
    <property type="interactions" value="3"/>
</dbReference>
<organism evidence="4">
    <name type="scientific">Serpula lacrymans var. lacrymans (strain S7.3)</name>
    <name type="common">Dry rot fungus</name>
    <dbReference type="NCBI Taxonomy" id="936435"/>
    <lineage>
        <taxon>Eukaryota</taxon>
        <taxon>Fungi</taxon>
        <taxon>Dikarya</taxon>
        <taxon>Basidiomycota</taxon>
        <taxon>Agaricomycotina</taxon>
        <taxon>Agaricomycetes</taxon>
        <taxon>Agaricomycetidae</taxon>
        <taxon>Boletales</taxon>
        <taxon>Coniophorineae</taxon>
        <taxon>Serpulaceae</taxon>
        <taxon>Serpula</taxon>
    </lineage>
</organism>
<gene>
    <name evidence="3" type="ORF">SERLA73DRAFT_76467</name>
</gene>
<dbReference type="InterPro" id="IPR013665">
    <property type="entry name" value="Sfi1_dom"/>
</dbReference>
<feature type="compositionally biased region" description="Polar residues" evidence="1">
    <location>
        <begin position="1057"/>
        <end position="1072"/>
    </location>
</feature>
<dbReference type="STRING" id="936435.F8Q714"/>
<dbReference type="OMA" id="RFFNGWR"/>
<dbReference type="EMBL" id="GL945485">
    <property type="protein sequence ID" value="EGN95352.1"/>
    <property type="molecule type" value="Genomic_DNA"/>
</dbReference>
<evidence type="ECO:0000256" key="1">
    <source>
        <dbReference type="SAM" id="MobiDB-lite"/>
    </source>
</evidence>
<feature type="domain" description="Sfi1 spindle body" evidence="2">
    <location>
        <begin position="411"/>
        <end position="612"/>
    </location>
</feature>
<evidence type="ECO:0000259" key="2">
    <source>
        <dbReference type="Pfam" id="PF08457"/>
    </source>
</evidence>
<accession>F8Q714</accession>
<proteinExistence type="predicted"/>